<sequence>MDHVRRVLCLTQIVIRCTTCKDNYYLISNNTCSQCDSTCAYNGCNKKTGICEMCAVGYTKQTVDSIQCQLCSSYDPYCSSCSQTTIKCTTCTTGKYPSPSSPFSCIDCRSSCANGCSISTGDCITCIDN</sequence>
<evidence type="ECO:0000313" key="1">
    <source>
        <dbReference type="EMBL" id="ELP89373.1"/>
    </source>
</evidence>
<protein>
    <recommendedName>
        <fullName evidence="3">TNFR-Cys domain-containing protein</fullName>
    </recommendedName>
</protein>
<dbReference type="VEuPathDB" id="AmoebaDB:EIN_293420"/>
<gene>
    <name evidence="1" type="ORF">EIN_293420</name>
</gene>
<dbReference type="KEGG" id="eiv:EIN_293420"/>
<dbReference type="GeneID" id="14888351"/>
<dbReference type="SUPFAM" id="SSF57184">
    <property type="entry name" value="Growth factor receptor domain"/>
    <property type="match status" value="1"/>
</dbReference>
<proteinExistence type="predicted"/>
<organism evidence="1 2">
    <name type="scientific">Entamoeba invadens IP1</name>
    <dbReference type="NCBI Taxonomy" id="370355"/>
    <lineage>
        <taxon>Eukaryota</taxon>
        <taxon>Amoebozoa</taxon>
        <taxon>Evosea</taxon>
        <taxon>Archamoebae</taxon>
        <taxon>Mastigamoebida</taxon>
        <taxon>Entamoebidae</taxon>
        <taxon>Entamoeba</taxon>
    </lineage>
</organism>
<dbReference type="OMA" id="ICEMCAV"/>
<dbReference type="AlphaFoldDB" id="L7FMP1"/>
<reference evidence="1 2" key="1">
    <citation type="submission" date="2012-10" db="EMBL/GenBank/DDBJ databases">
        <authorList>
            <person name="Zafar N."/>
            <person name="Inman J."/>
            <person name="Hall N."/>
            <person name="Lorenzi H."/>
            <person name="Caler E."/>
        </authorList>
    </citation>
    <scope>NUCLEOTIDE SEQUENCE [LARGE SCALE GENOMIC DNA]</scope>
    <source>
        <strain evidence="1 2">IP1</strain>
    </source>
</reference>
<accession>L7FMP1</accession>
<dbReference type="Proteomes" id="UP000014680">
    <property type="component" value="Unassembled WGS sequence"/>
</dbReference>
<dbReference type="RefSeq" id="XP_004256144.1">
    <property type="nucleotide sequence ID" value="XM_004256096.1"/>
</dbReference>
<dbReference type="EMBL" id="KB206632">
    <property type="protein sequence ID" value="ELP89373.1"/>
    <property type="molecule type" value="Genomic_DNA"/>
</dbReference>
<dbReference type="InterPro" id="IPR009030">
    <property type="entry name" value="Growth_fac_rcpt_cys_sf"/>
</dbReference>
<evidence type="ECO:0008006" key="3">
    <source>
        <dbReference type="Google" id="ProtNLM"/>
    </source>
</evidence>
<keyword evidence="2" id="KW-1185">Reference proteome</keyword>
<evidence type="ECO:0000313" key="2">
    <source>
        <dbReference type="Proteomes" id="UP000014680"/>
    </source>
</evidence>
<name>L7FMP1_ENTIV</name>